<evidence type="ECO:0000256" key="1">
    <source>
        <dbReference type="ARBA" id="ARBA00004141"/>
    </source>
</evidence>
<keyword evidence="7 10" id="KW-1133">Transmembrane helix</keyword>
<keyword evidence="4" id="KW-0808">Transferase</keyword>
<evidence type="ECO:0000256" key="10">
    <source>
        <dbReference type="SAM" id="Phobius"/>
    </source>
</evidence>
<proteinExistence type="inferred from homology"/>
<dbReference type="GO" id="GO:0016020">
    <property type="term" value="C:membrane"/>
    <property type="evidence" value="ECO:0007669"/>
    <property type="project" value="UniProtKB-SubCell"/>
</dbReference>
<dbReference type="SUPFAM" id="SSF56112">
    <property type="entry name" value="Protein kinase-like (PK-like)"/>
    <property type="match status" value="1"/>
</dbReference>
<evidence type="ECO:0000256" key="7">
    <source>
        <dbReference type="ARBA" id="ARBA00022989"/>
    </source>
</evidence>
<dbReference type="SUPFAM" id="SSF48317">
    <property type="entry name" value="Acid phosphatase/Vanadium-dependent haloperoxidase"/>
    <property type="match status" value="1"/>
</dbReference>
<evidence type="ECO:0000256" key="2">
    <source>
        <dbReference type="ARBA" id="ARBA00008816"/>
    </source>
</evidence>
<dbReference type="GO" id="GO:0046839">
    <property type="term" value="P:phospholipid dephosphorylation"/>
    <property type="evidence" value="ECO:0007669"/>
    <property type="project" value="TreeGrafter"/>
</dbReference>
<feature type="transmembrane region" description="Helical" evidence="10">
    <location>
        <begin position="312"/>
        <end position="334"/>
    </location>
</feature>
<accession>A0A5N6JS87</accession>
<dbReference type="Pfam" id="PF01569">
    <property type="entry name" value="PAP2"/>
    <property type="match status" value="1"/>
</dbReference>
<dbReference type="EMBL" id="VIGI01000015">
    <property type="protein sequence ID" value="KAB8291151.1"/>
    <property type="molecule type" value="Genomic_DNA"/>
</dbReference>
<comment type="caution">
    <text evidence="12">The sequence shown here is derived from an EMBL/GenBank/DDBJ whole genome shotgun (WGS) entry which is preliminary data.</text>
</comment>
<evidence type="ECO:0000256" key="5">
    <source>
        <dbReference type="ARBA" id="ARBA00022692"/>
    </source>
</evidence>
<evidence type="ECO:0000256" key="6">
    <source>
        <dbReference type="ARBA" id="ARBA00022777"/>
    </source>
</evidence>
<dbReference type="InterPro" id="IPR036938">
    <property type="entry name" value="PAP2/HPO_sf"/>
</dbReference>
<evidence type="ECO:0000256" key="4">
    <source>
        <dbReference type="ARBA" id="ARBA00022679"/>
    </source>
</evidence>
<dbReference type="GO" id="GO:0008195">
    <property type="term" value="F:phosphatidate phosphatase activity"/>
    <property type="evidence" value="ECO:0007669"/>
    <property type="project" value="TreeGrafter"/>
</dbReference>
<feature type="transmembrane region" description="Helical" evidence="10">
    <location>
        <begin position="528"/>
        <end position="545"/>
    </location>
</feature>
<dbReference type="InterPro" id="IPR043216">
    <property type="entry name" value="PAP-like"/>
</dbReference>
<keyword evidence="8 10" id="KW-0472">Membrane</keyword>
<keyword evidence="13" id="KW-1185">Reference proteome</keyword>
<dbReference type="CDD" id="cd03390">
    <property type="entry name" value="PAP2_containing_1_like"/>
    <property type="match status" value="1"/>
</dbReference>
<feature type="transmembrane region" description="Helical" evidence="10">
    <location>
        <begin position="557"/>
        <end position="577"/>
    </location>
</feature>
<dbReference type="Pfam" id="PF02816">
    <property type="entry name" value="Alpha_kinase"/>
    <property type="match status" value="1"/>
</dbReference>
<dbReference type="SMART" id="SM00811">
    <property type="entry name" value="Alpha_kinase"/>
    <property type="match status" value="1"/>
</dbReference>
<organism evidence="12 13">
    <name type="scientific">Monilinia laxa</name>
    <name type="common">Brown rot fungus</name>
    <name type="synonym">Sclerotinia laxa</name>
    <dbReference type="NCBI Taxonomy" id="61186"/>
    <lineage>
        <taxon>Eukaryota</taxon>
        <taxon>Fungi</taxon>
        <taxon>Dikarya</taxon>
        <taxon>Ascomycota</taxon>
        <taxon>Pezizomycotina</taxon>
        <taxon>Leotiomycetes</taxon>
        <taxon>Helotiales</taxon>
        <taxon>Sclerotiniaceae</taxon>
        <taxon>Monilinia</taxon>
    </lineage>
</organism>
<dbReference type="InterPro" id="IPR011009">
    <property type="entry name" value="Kinase-like_dom_sf"/>
</dbReference>
<evidence type="ECO:0000313" key="12">
    <source>
        <dbReference type="EMBL" id="KAB8291151.1"/>
    </source>
</evidence>
<evidence type="ECO:0000313" key="13">
    <source>
        <dbReference type="Proteomes" id="UP000326757"/>
    </source>
</evidence>
<protein>
    <recommendedName>
        <fullName evidence="11">Alpha-type protein kinase domain-containing protein</fullName>
    </recommendedName>
</protein>
<dbReference type="Proteomes" id="UP000326757">
    <property type="component" value="Unassembled WGS sequence"/>
</dbReference>
<comment type="similarity">
    <text evidence="2">Belongs to the PA-phosphatase related phosphoesterase family.</text>
</comment>
<dbReference type="InterPro" id="IPR004166">
    <property type="entry name" value="a-kinase_dom"/>
</dbReference>
<feature type="transmembrane region" description="Helical" evidence="10">
    <location>
        <begin position="443"/>
        <end position="467"/>
    </location>
</feature>
<feature type="domain" description="Alpha-type protein kinase" evidence="11">
    <location>
        <begin position="1"/>
        <end position="211"/>
    </location>
</feature>
<reference evidence="12 13" key="1">
    <citation type="submission" date="2019-06" db="EMBL/GenBank/DDBJ databases">
        <title>Genome Sequence of the Brown Rot Fungal Pathogen Monilinia laxa.</title>
        <authorList>
            <person name="De Miccolis Angelini R.M."/>
            <person name="Landi L."/>
            <person name="Abate D."/>
            <person name="Pollastro S."/>
            <person name="Romanazzi G."/>
            <person name="Faretra F."/>
        </authorList>
    </citation>
    <scope>NUCLEOTIDE SEQUENCE [LARGE SCALE GENOMIC DNA]</scope>
    <source>
        <strain evidence="12 13">Mlax316</strain>
    </source>
</reference>
<feature type="region of interest" description="Disordered" evidence="9">
    <location>
        <begin position="476"/>
        <end position="497"/>
    </location>
</feature>
<evidence type="ECO:0000256" key="8">
    <source>
        <dbReference type="ARBA" id="ARBA00023136"/>
    </source>
</evidence>
<dbReference type="InterPro" id="IPR000326">
    <property type="entry name" value="PAP2/HPO"/>
</dbReference>
<dbReference type="Gene3D" id="3.20.200.10">
    <property type="entry name" value="MHCK/EF2 kinase"/>
    <property type="match status" value="1"/>
</dbReference>
<dbReference type="GO" id="GO:0005524">
    <property type="term" value="F:ATP binding"/>
    <property type="evidence" value="ECO:0007669"/>
    <property type="project" value="InterPro"/>
</dbReference>
<sequence>MSHRRTNNAREAEIDLSHIFASGTFKNVWVGTYTKGPRRGQNCVSKEFKSGSVIEEHYFDQELAILGHAQDIIDAFHDANIVPGREVILNRPEIWTYYEGSRKGHKALVEPMIENFEKFNSNSGWTARQTVWNDAMQALSHFSYHSSGRQFLLCDIQGGSYSNGYILSDPIIMSPESYGCGPGDMGLDGIKAFFQRHHCGRFCSRHWIKPEITGRVLIPMQQGTVMFERPPIRQDHRIYLYGYEEDLYSGQLIHYSARTHLAVFPSSLIRVDIETSIVGAVFAYQTPNKRPFSLVDPDISYPHQNHEKISTALLGVLALVVPAIIILLVTFTLVPGPTVPKSVPSALIWKRKLWELHASLLGLGLSLALAFVITNGMKNLFGRPRPDLISRCDPDMANIAKYAVGGGNRSEGIVLVEAGICRQTDKYTLEDGFRSYPSGHSSFSAAGLVYLSLFLASKLALTVPFLAPRAYTSDSTPYHSAFPSRNPPRHQRHDSELSGKSIDISTALASGYNDKMIASRNQAAAPPLYLLLIAIIPTLLSVYVCSTRFSDFRHHGFDILFGFLIGTIVAVFSFRFYHLPLSQGAGWSWGPRSADRAFWAGVGVGSYVSSASSPVGGIHHGKNTSYESNFTRPGDLEEGGLESAHGHNRIVSNFEDDIELLPRSVQARVV</sequence>
<dbReference type="OrthoDB" id="8907274at2759"/>
<dbReference type="AlphaFoldDB" id="A0A5N6JS87"/>
<dbReference type="PANTHER" id="PTHR10165">
    <property type="entry name" value="LIPID PHOSPHATE PHOSPHATASE"/>
    <property type="match status" value="1"/>
</dbReference>
<feature type="transmembrane region" description="Helical" evidence="10">
    <location>
        <begin position="354"/>
        <end position="373"/>
    </location>
</feature>
<gene>
    <name evidence="12" type="ORF">EYC80_009839</name>
</gene>
<keyword evidence="6" id="KW-0418">Kinase</keyword>
<dbReference type="FunFam" id="1.20.144.10:FF:000042">
    <property type="entry name" value="PAP2 domain protein"/>
    <property type="match status" value="1"/>
</dbReference>
<dbReference type="GO" id="GO:0006644">
    <property type="term" value="P:phospholipid metabolic process"/>
    <property type="evidence" value="ECO:0007669"/>
    <property type="project" value="InterPro"/>
</dbReference>
<keyword evidence="5 10" id="KW-0812">Transmembrane</keyword>
<feature type="transmembrane region" description="Helical" evidence="10">
    <location>
        <begin position="597"/>
        <end position="618"/>
    </location>
</feature>
<comment type="subcellular location">
    <subcellularLocation>
        <location evidence="1">Membrane</location>
        <topology evidence="1">Multi-pass membrane protein</topology>
    </subcellularLocation>
</comment>
<dbReference type="GO" id="GO:0004674">
    <property type="term" value="F:protein serine/threonine kinase activity"/>
    <property type="evidence" value="ECO:0007669"/>
    <property type="project" value="UniProtKB-KW"/>
</dbReference>
<evidence type="ECO:0000256" key="9">
    <source>
        <dbReference type="SAM" id="MobiDB-lite"/>
    </source>
</evidence>
<dbReference type="PANTHER" id="PTHR10165:SF154">
    <property type="entry name" value="PAP2 DOMAIN PROTEIN (AFU_ORTHOLOGUE AFUA_1G09730)"/>
    <property type="match status" value="1"/>
</dbReference>
<name>A0A5N6JS87_MONLA</name>
<dbReference type="PROSITE" id="PS51158">
    <property type="entry name" value="ALPHA_KINASE"/>
    <property type="match status" value="1"/>
</dbReference>
<evidence type="ECO:0000256" key="3">
    <source>
        <dbReference type="ARBA" id="ARBA00022527"/>
    </source>
</evidence>
<keyword evidence="3" id="KW-0723">Serine/threonine-protein kinase</keyword>
<evidence type="ECO:0000259" key="11">
    <source>
        <dbReference type="PROSITE" id="PS51158"/>
    </source>
</evidence>
<dbReference type="Gene3D" id="1.20.144.10">
    <property type="entry name" value="Phosphatidic acid phosphatase type 2/haloperoxidase"/>
    <property type="match status" value="1"/>
</dbReference>